<name>A0A176W5S4_MARPO</name>
<protein>
    <submittedName>
        <fullName evidence="3">Uncharacterized protein</fullName>
    </submittedName>
</protein>
<proteinExistence type="predicted"/>
<dbReference type="Proteomes" id="UP000077202">
    <property type="component" value="Unassembled WGS sequence"/>
</dbReference>
<evidence type="ECO:0000313" key="3">
    <source>
        <dbReference type="EMBL" id="OAE28390.1"/>
    </source>
</evidence>
<organism evidence="3 4">
    <name type="scientific">Marchantia polymorpha subsp. ruderalis</name>
    <dbReference type="NCBI Taxonomy" id="1480154"/>
    <lineage>
        <taxon>Eukaryota</taxon>
        <taxon>Viridiplantae</taxon>
        <taxon>Streptophyta</taxon>
        <taxon>Embryophyta</taxon>
        <taxon>Marchantiophyta</taxon>
        <taxon>Marchantiopsida</taxon>
        <taxon>Marchantiidae</taxon>
        <taxon>Marchantiales</taxon>
        <taxon>Marchantiaceae</taxon>
        <taxon>Marchantia</taxon>
    </lineage>
</organism>
<dbReference type="EMBL" id="LVLJ01001740">
    <property type="protein sequence ID" value="OAE28390.1"/>
    <property type="molecule type" value="Genomic_DNA"/>
</dbReference>
<gene>
    <name evidence="3" type="ORF">AXG93_4027s1120</name>
</gene>
<feature type="chain" id="PRO_5008052337" evidence="2">
    <location>
        <begin position="27"/>
        <end position="137"/>
    </location>
</feature>
<keyword evidence="4" id="KW-1185">Reference proteome</keyword>
<evidence type="ECO:0000256" key="2">
    <source>
        <dbReference type="SAM" id="SignalP"/>
    </source>
</evidence>
<dbReference type="AlphaFoldDB" id="A0A176W5S4"/>
<sequence>MKMKAKMFSSIFVVLTVSLTNLTVQGVSFYTPGNYTESGQHKPNSSAVSPLQNESSGDKFLRKEVDEMHLLPAKDEDMFQSLEHEGDPSADVVLNGLVSILTQTNGGKHSGPFCVRLDSSLYNFVFDEVRDDLHSSS</sequence>
<evidence type="ECO:0000256" key="1">
    <source>
        <dbReference type="SAM" id="MobiDB-lite"/>
    </source>
</evidence>
<comment type="caution">
    <text evidence="3">The sequence shown here is derived from an EMBL/GenBank/DDBJ whole genome shotgun (WGS) entry which is preliminary data.</text>
</comment>
<keyword evidence="2" id="KW-0732">Signal</keyword>
<feature type="region of interest" description="Disordered" evidence="1">
    <location>
        <begin position="38"/>
        <end position="59"/>
    </location>
</feature>
<evidence type="ECO:0000313" key="4">
    <source>
        <dbReference type="Proteomes" id="UP000077202"/>
    </source>
</evidence>
<feature type="compositionally biased region" description="Polar residues" evidence="1">
    <location>
        <begin position="38"/>
        <end position="55"/>
    </location>
</feature>
<accession>A0A176W5S4</accession>
<feature type="signal peptide" evidence="2">
    <location>
        <begin position="1"/>
        <end position="26"/>
    </location>
</feature>
<reference evidence="3" key="1">
    <citation type="submission" date="2016-03" db="EMBL/GenBank/DDBJ databases">
        <title>Mechanisms controlling the formation of the plant cell surface in tip-growing cells are functionally conserved among land plants.</title>
        <authorList>
            <person name="Honkanen S."/>
            <person name="Jones V.A."/>
            <person name="Morieri G."/>
            <person name="Champion C."/>
            <person name="Hetherington A.J."/>
            <person name="Kelly S."/>
            <person name="Saint-Marcoux D."/>
            <person name="Proust H."/>
            <person name="Prescott H."/>
            <person name="Dolan L."/>
        </authorList>
    </citation>
    <scope>NUCLEOTIDE SEQUENCE [LARGE SCALE GENOMIC DNA]</scope>
    <source>
        <tissue evidence="3">Whole gametophyte</tissue>
    </source>
</reference>